<gene>
    <name evidence="1" type="ORF">R3P38DRAFT_3210642</name>
</gene>
<evidence type="ECO:0000313" key="1">
    <source>
        <dbReference type="EMBL" id="KAK7008433.1"/>
    </source>
</evidence>
<dbReference type="EMBL" id="JAWWNJ010000067">
    <property type="protein sequence ID" value="KAK7008433.1"/>
    <property type="molecule type" value="Genomic_DNA"/>
</dbReference>
<comment type="caution">
    <text evidence="1">The sequence shown here is derived from an EMBL/GenBank/DDBJ whole genome shotgun (WGS) entry which is preliminary data.</text>
</comment>
<protein>
    <submittedName>
        <fullName evidence="1">Uncharacterized protein</fullName>
    </submittedName>
</protein>
<keyword evidence="2" id="KW-1185">Reference proteome</keyword>
<reference evidence="1 2" key="1">
    <citation type="journal article" date="2024" name="J Genomics">
        <title>Draft genome sequencing and assembly of Favolaschia claudopus CIRM-BRFM 2984 isolated from oak limbs.</title>
        <authorList>
            <person name="Navarro D."/>
            <person name="Drula E."/>
            <person name="Chaduli D."/>
            <person name="Cazenave R."/>
            <person name="Ahrendt S."/>
            <person name="Wang J."/>
            <person name="Lipzen A."/>
            <person name="Daum C."/>
            <person name="Barry K."/>
            <person name="Grigoriev I.V."/>
            <person name="Favel A."/>
            <person name="Rosso M.N."/>
            <person name="Martin F."/>
        </authorList>
    </citation>
    <scope>NUCLEOTIDE SEQUENCE [LARGE SCALE GENOMIC DNA]</scope>
    <source>
        <strain evidence="1 2">CIRM-BRFM 2984</strain>
    </source>
</reference>
<proteinExistence type="predicted"/>
<dbReference type="AlphaFoldDB" id="A0AAW0AI59"/>
<dbReference type="Proteomes" id="UP001362999">
    <property type="component" value="Unassembled WGS sequence"/>
</dbReference>
<evidence type="ECO:0000313" key="2">
    <source>
        <dbReference type="Proteomes" id="UP001362999"/>
    </source>
</evidence>
<name>A0AAW0AI59_9AGAR</name>
<organism evidence="1 2">
    <name type="scientific">Favolaschia claudopus</name>
    <dbReference type="NCBI Taxonomy" id="2862362"/>
    <lineage>
        <taxon>Eukaryota</taxon>
        <taxon>Fungi</taxon>
        <taxon>Dikarya</taxon>
        <taxon>Basidiomycota</taxon>
        <taxon>Agaricomycotina</taxon>
        <taxon>Agaricomycetes</taxon>
        <taxon>Agaricomycetidae</taxon>
        <taxon>Agaricales</taxon>
        <taxon>Marasmiineae</taxon>
        <taxon>Mycenaceae</taxon>
        <taxon>Favolaschia</taxon>
    </lineage>
</organism>
<sequence length="90" mass="9640">MAQAAQSPSVPAFVTTAPFDDVSADTILASPRAWIFGYLDDASTLLQEKPAANVEDSALISNGLQDLFKFTAEKYVPAINEAIEAIPLRI</sequence>
<accession>A0AAW0AI59</accession>